<dbReference type="RefSeq" id="WP_145720162.1">
    <property type="nucleotide sequence ID" value="NZ_BSPF01000004.1"/>
</dbReference>
<dbReference type="EMBL" id="VLKT01000026">
    <property type="protein sequence ID" value="TWI33089.1"/>
    <property type="molecule type" value="Genomic_DNA"/>
</dbReference>
<name>A0A562NLK9_9HYPH</name>
<evidence type="ECO:0000313" key="1">
    <source>
        <dbReference type="EMBL" id="TWI33089.1"/>
    </source>
</evidence>
<protein>
    <submittedName>
        <fullName evidence="1">Uncharacterized protein</fullName>
    </submittedName>
</protein>
<dbReference type="AlphaFoldDB" id="A0A562NLK9"/>
<dbReference type="Proteomes" id="UP000317122">
    <property type="component" value="Unassembled WGS sequence"/>
</dbReference>
<reference evidence="1 2" key="1">
    <citation type="journal article" date="2015" name="Stand. Genomic Sci.">
        <title>Genomic Encyclopedia of Bacterial and Archaeal Type Strains, Phase III: the genomes of soil and plant-associated and newly described type strains.</title>
        <authorList>
            <person name="Whitman W.B."/>
            <person name="Woyke T."/>
            <person name="Klenk H.P."/>
            <person name="Zhou Y."/>
            <person name="Lilburn T.G."/>
            <person name="Beck B.J."/>
            <person name="De Vos P."/>
            <person name="Vandamme P."/>
            <person name="Eisen J.A."/>
            <person name="Garrity G."/>
            <person name="Hugenholtz P."/>
            <person name="Kyrpides N.C."/>
        </authorList>
    </citation>
    <scope>NUCLEOTIDE SEQUENCE [LARGE SCALE GENOMIC DNA]</scope>
    <source>
        <strain evidence="1 2">CGMCC 1.2546</strain>
    </source>
</reference>
<sequence length="227" mass="25574">MMLEKLRACWGFSPTVDRNVALVEGFLKGKSFADLAQEHSLSKTRVRQIIEKADRLVGGGILTKAEPSKASPRSDFMVDYPYVWNLAEMHRLGSVTPHHFFAELERAGSLERLVEKMKRLPSRAPTTRELARLVWQKERGESPWPAMKRSKVAIVQPSCPVDHPDRGLQCQLALEPALQELGERAAESGWTEDEIAYALLELASARLKSNSANRETERAIDRARATR</sequence>
<organism evidence="1 2">
    <name type="scientific">Mesorhizobium tianshanense</name>
    <dbReference type="NCBI Taxonomy" id="39844"/>
    <lineage>
        <taxon>Bacteria</taxon>
        <taxon>Pseudomonadati</taxon>
        <taxon>Pseudomonadota</taxon>
        <taxon>Alphaproteobacteria</taxon>
        <taxon>Hyphomicrobiales</taxon>
        <taxon>Phyllobacteriaceae</taxon>
        <taxon>Mesorhizobium</taxon>
    </lineage>
</organism>
<evidence type="ECO:0000313" key="2">
    <source>
        <dbReference type="Proteomes" id="UP000317122"/>
    </source>
</evidence>
<dbReference type="OrthoDB" id="7774794at2"/>
<keyword evidence="2" id="KW-1185">Reference proteome</keyword>
<comment type="caution">
    <text evidence="1">The sequence shown here is derived from an EMBL/GenBank/DDBJ whole genome shotgun (WGS) entry which is preliminary data.</text>
</comment>
<accession>A0A562NLK9</accession>
<gene>
    <name evidence="1" type="ORF">IQ26_04089</name>
</gene>
<proteinExistence type="predicted"/>